<name>A0A941EWH9_9ACTN</name>
<feature type="short sequence motif" description="Histidine triad motif" evidence="2 3">
    <location>
        <begin position="101"/>
        <end position="105"/>
    </location>
</feature>
<dbReference type="CDD" id="cd01277">
    <property type="entry name" value="HINT_subgroup"/>
    <property type="match status" value="1"/>
</dbReference>
<evidence type="ECO:0000259" key="4">
    <source>
        <dbReference type="PROSITE" id="PS51084"/>
    </source>
</evidence>
<proteinExistence type="predicted"/>
<dbReference type="GO" id="GO:0009117">
    <property type="term" value="P:nucleotide metabolic process"/>
    <property type="evidence" value="ECO:0007669"/>
    <property type="project" value="TreeGrafter"/>
</dbReference>
<evidence type="ECO:0000313" key="5">
    <source>
        <dbReference type="EMBL" id="MBR7839125.1"/>
    </source>
</evidence>
<dbReference type="SUPFAM" id="SSF54197">
    <property type="entry name" value="HIT-like"/>
    <property type="match status" value="1"/>
</dbReference>
<feature type="domain" description="HIT" evidence="4">
    <location>
        <begin position="9"/>
        <end position="119"/>
    </location>
</feature>
<reference evidence="5" key="1">
    <citation type="submission" date="2021-04" db="EMBL/GenBank/DDBJ databases">
        <title>Genome based classification of Actinospica acidithermotolerans sp. nov., an actinobacterium isolated from an Indonesian hot spring.</title>
        <authorList>
            <person name="Kusuma A.B."/>
            <person name="Putra K.E."/>
            <person name="Nafisah S."/>
            <person name="Loh J."/>
            <person name="Nouioui I."/>
            <person name="Goodfellow M."/>
        </authorList>
    </citation>
    <scope>NUCLEOTIDE SEQUENCE</scope>
    <source>
        <strain evidence="5">CSCA 57</strain>
    </source>
</reference>
<dbReference type="Proteomes" id="UP000675781">
    <property type="component" value="Unassembled WGS sequence"/>
</dbReference>
<sequence>MVTGTSGCVFCGIVAGRLPSRRILEDEHTVAFLDIRPAAPGHTLVVPREHVRDLWDVSATVHGQVAAMVHRVAGLLATALTPDGINVKHNSGSAAGQDVFHFHTHVVPRWQHDGLDLTWRSPRASPDRLDDVLKRIRRATEPDQALRVSTMNAHPH</sequence>
<dbReference type="PROSITE" id="PS51084">
    <property type="entry name" value="HIT_2"/>
    <property type="match status" value="1"/>
</dbReference>
<dbReference type="InterPro" id="IPR039384">
    <property type="entry name" value="HINT"/>
</dbReference>
<dbReference type="PANTHER" id="PTHR46648:SF1">
    <property type="entry name" value="ADENOSINE 5'-MONOPHOSPHORAMIDASE HNT1"/>
    <property type="match status" value="1"/>
</dbReference>
<dbReference type="InterPro" id="IPR011146">
    <property type="entry name" value="HIT-like"/>
</dbReference>
<dbReference type="Pfam" id="PF01230">
    <property type="entry name" value="HIT"/>
    <property type="match status" value="1"/>
</dbReference>
<dbReference type="GO" id="GO:0003824">
    <property type="term" value="F:catalytic activity"/>
    <property type="evidence" value="ECO:0007669"/>
    <property type="project" value="InterPro"/>
</dbReference>
<evidence type="ECO:0000313" key="6">
    <source>
        <dbReference type="Proteomes" id="UP000675781"/>
    </source>
</evidence>
<dbReference type="InterPro" id="IPR001310">
    <property type="entry name" value="Histidine_triad_HIT"/>
</dbReference>
<dbReference type="InterPro" id="IPR019808">
    <property type="entry name" value="Histidine_triad_CS"/>
</dbReference>
<keyword evidence="6" id="KW-1185">Reference proteome</keyword>
<dbReference type="Gene3D" id="3.30.428.10">
    <property type="entry name" value="HIT-like"/>
    <property type="match status" value="1"/>
</dbReference>
<dbReference type="PANTHER" id="PTHR46648">
    <property type="entry name" value="HIT FAMILY PROTEIN 1"/>
    <property type="match status" value="1"/>
</dbReference>
<evidence type="ECO:0000256" key="3">
    <source>
        <dbReference type="PROSITE-ProRule" id="PRU00464"/>
    </source>
</evidence>
<protein>
    <submittedName>
        <fullName evidence="5">HIT family protein</fullName>
    </submittedName>
</protein>
<dbReference type="InterPro" id="IPR036265">
    <property type="entry name" value="HIT-like_sf"/>
</dbReference>
<accession>A0A941EWH9</accession>
<dbReference type="RefSeq" id="WP_212533566.1">
    <property type="nucleotide sequence ID" value="NZ_JAGSOG010000381.1"/>
</dbReference>
<dbReference type="PRINTS" id="PR00332">
    <property type="entry name" value="HISTRIAD"/>
</dbReference>
<comment type="caution">
    <text evidence="5">The sequence shown here is derived from an EMBL/GenBank/DDBJ whole genome shotgun (WGS) entry which is preliminary data.</text>
</comment>
<organism evidence="5 6">
    <name type="scientific">Actinospica durhamensis</name>
    <dbReference type="NCBI Taxonomy" id="1508375"/>
    <lineage>
        <taxon>Bacteria</taxon>
        <taxon>Bacillati</taxon>
        <taxon>Actinomycetota</taxon>
        <taxon>Actinomycetes</taxon>
        <taxon>Catenulisporales</taxon>
        <taxon>Actinospicaceae</taxon>
        <taxon>Actinospica</taxon>
    </lineage>
</organism>
<evidence type="ECO:0000256" key="1">
    <source>
        <dbReference type="PIRSR" id="PIRSR601310-1"/>
    </source>
</evidence>
<gene>
    <name evidence="5" type="ORF">KDL01_38035</name>
</gene>
<dbReference type="EMBL" id="JAGSOG010000381">
    <property type="protein sequence ID" value="MBR7839125.1"/>
    <property type="molecule type" value="Genomic_DNA"/>
</dbReference>
<feature type="active site" description="Tele-AMP-histidine intermediate" evidence="1">
    <location>
        <position position="103"/>
    </location>
</feature>
<dbReference type="AlphaFoldDB" id="A0A941EWH9"/>
<evidence type="ECO:0000256" key="2">
    <source>
        <dbReference type="PIRSR" id="PIRSR601310-3"/>
    </source>
</evidence>
<dbReference type="PROSITE" id="PS00892">
    <property type="entry name" value="HIT_1"/>
    <property type="match status" value="1"/>
</dbReference>